<comment type="caution">
    <text evidence="2">The sequence shown here is derived from an EMBL/GenBank/DDBJ whole genome shotgun (WGS) entry which is preliminary data.</text>
</comment>
<reference evidence="2 3" key="1">
    <citation type="submission" date="2022-10" db="EMBL/GenBank/DDBJ databases">
        <title>Comparative genomics and taxonomic characterization of three novel marine species of genus Reichenbachiella exhibiting antioxidant and polysaccharide degradation activities.</title>
        <authorList>
            <person name="Muhammad N."/>
            <person name="Lee Y.-J."/>
            <person name="Ko J."/>
            <person name="Kim S.-G."/>
        </authorList>
    </citation>
    <scope>NUCLEOTIDE SEQUENCE [LARGE SCALE GENOMIC DNA]</scope>
    <source>
        <strain evidence="2 3">ABR2-5</strain>
    </source>
</reference>
<keyword evidence="3" id="KW-1185">Reference proteome</keyword>
<evidence type="ECO:0000259" key="1">
    <source>
        <dbReference type="Pfam" id="PF19573"/>
    </source>
</evidence>
<organism evidence="2 3">
    <name type="scientific">Reichenbachiella ulvae</name>
    <dbReference type="NCBI Taxonomy" id="2980104"/>
    <lineage>
        <taxon>Bacteria</taxon>
        <taxon>Pseudomonadati</taxon>
        <taxon>Bacteroidota</taxon>
        <taxon>Cytophagia</taxon>
        <taxon>Cytophagales</taxon>
        <taxon>Reichenbachiellaceae</taxon>
        <taxon>Reichenbachiella</taxon>
    </lineage>
</organism>
<dbReference type="RefSeq" id="WP_264140445.1">
    <property type="nucleotide sequence ID" value="NZ_JAOYOD010000001.1"/>
</dbReference>
<name>A0ABT3CZ89_9BACT</name>
<dbReference type="Proteomes" id="UP001300692">
    <property type="component" value="Unassembled WGS sequence"/>
</dbReference>
<gene>
    <name evidence="2" type="ORF">N7U62_17720</name>
</gene>
<dbReference type="EMBL" id="JAOYOD010000001">
    <property type="protein sequence ID" value="MCV9388528.1"/>
    <property type="molecule type" value="Genomic_DNA"/>
</dbReference>
<proteinExistence type="predicted"/>
<accession>A0ABT3CZ89</accession>
<dbReference type="InterPro" id="IPR011250">
    <property type="entry name" value="OMP/PagP_B-barrel"/>
</dbReference>
<dbReference type="Pfam" id="PF19573">
    <property type="entry name" value="DUF6089"/>
    <property type="match status" value="1"/>
</dbReference>
<sequence length="221" mass="25042">MSFFSQFTLAQKTEWGLAVGGMSYSGDLYRGYNILKQNIGVQGQYRINHDKDVSFRFSLLYGQVSGDDSRPIDALGQVRNASFSRNLLEGSAVMEFHFLDYKNENSLIRWSPYVFGGIGAIKLFNTGTEDINEFQPVIPFGGGIKHLVGKQWSVGLEFGARKTFTDKLDGVSDGELFNKPNFDFGNPEDNDWYYFVGISITYIVYKVPCAYKYVPNKSLYR</sequence>
<dbReference type="SUPFAM" id="SSF56925">
    <property type="entry name" value="OMPA-like"/>
    <property type="match status" value="1"/>
</dbReference>
<protein>
    <submittedName>
        <fullName evidence="2">DUF6089 family protein</fullName>
    </submittedName>
</protein>
<dbReference type="Gene3D" id="2.40.160.20">
    <property type="match status" value="1"/>
</dbReference>
<evidence type="ECO:0000313" key="3">
    <source>
        <dbReference type="Proteomes" id="UP001300692"/>
    </source>
</evidence>
<feature type="domain" description="DUF6089" evidence="1">
    <location>
        <begin position="5"/>
        <end position="209"/>
    </location>
</feature>
<dbReference type="InterPro" id="IPR045743">
    <property type="entry name" value="DUF6089"/>
</dbReference>
<evidence type="ECO:0000313" key="2">
    <source>
        <dbReference type="EMBL" id="MCV9388528.1"/>
    </source>
</evidence>